<dbReference type="InterPro" id="IPR007553">
    <property type="entry name" value="2-thiour_desulf"/>
</dbReference>
<dbReference type="STRING" id="206665.SAMN04488516_1148"/>
<evidence type="ECO:0000313" key="1">
    <source>
        <dbReference type="EMBL" id="SDN97520.1"/>
    </source>
</evidence>
<evidence type="ECO:0000313" key="2">
    <source>
        <dbReference type="Proteomes" id="UP000199602"/>
    </source>
</evidence>
<dbReference type="RefSeq" id="WP_092066247.1">
    <property type="nucleotide sequence ID" value="NZ_FNIN01000014.1"/>
</dbReference>
<sequence length="158" mass="17855">MFLISACLNNINVRYNKKLLNFYHPLIPYLNNKKLLLIACPETIANLPTPRPPAEIKYGNGYDVLRKKAKVFTNMGDDVTQYFLDGAFKVLEIVKKFSVKIAIFTEKSPSCGVHYIYDGTFTGNLKNGCGVTTALLKLNGVKVFSQHQIDEVQKIFFN</sequence>
<gene>
    <name evidence="1" type="ORF">SAMN04488516_1148</name>
</gene>
<name>A0A1H0FSA5_9BACT</name>
<dbReference type="OrthoDB" id="495783at2"/>
<dbReference type="AlphaFoldDB" id="A0A1H0FSA5"/>
<protein>
    <submittedName>
        <fullName evidence="1">Uncharacterized conserved protein YbbK, DUF523 family</fullName>
    </submittedName>
</protein>
<accession>A0A1H0FSA5</accession>
<proteinExistence type="predicted"/>
<dbReference type="PANTHER" id="PTHR30087:SF1">
    <property type="entry name" value="HYPOTHETICAL CYTOSOLIC PROTEIN"/>
    <property type="match status" value="1"/>
</dbReference>
<dbReference type="Proteomes" id="UP000199602">
    <property type="component" value="Unassembled WGS sequence"/>
</dbReference>
<organism evidence="1 2">
    <name type="scientific">Desulfonauticus submarinus</name>
    <dbReference type="NCBI Taxonomy" id="206665"/>
    <lineage>
        <taxon>Bacteria</taxon>
        <taxon>Pseudomonadati</taxon>
        <taxon>Thermodesulfobacteriota</taxon>
        <taxon>Desulfovibrionia</taxon>
        <taxon>Desulfovibrionales</taxon>
        <taxon>Desulfonauticaceae</taxon>
        <taxon>Desulfonauticus</taxon>
    </lineage>
</organism>
<dbReference type="PANTHER" id="PTHR30087">
    <property type="entry name" value="INNER MEMBRANE PROTEIN"/>
    <property type="match status" value="1"/>
</dbReference>
<reference evidence="1 2" key="1">
    <citation type="submission" date="2016-10" db="EMBL/GenBank/DDBJ databases">
        <authorList>
            <person name="de Groot N.N."/>
        </authorList>
    </citation>
    <scope>NUCLEOTIDE SEQUENCE [LARGE SCALE GENOMIC DNA]</scope>
    <source>
        <strain evidence="1 2">DSM 15269</strain>
    </source>
</reference>
<dbReference type="EMBL" id="FNIN01000014">
    <property type="protein sequence ID" value="SDN97520.1"/>
    <property type="molecule type" value="Genomic_DNA"/>
</dbReference>
<keyword evidence="2" id="KW-1185">Reference proteome</keyword>
<dbReference type="Pfam" id="PF04463">
    <property type="entry name" value="2-thiour_desulf"/>
    <property type="match status" value="1"/>
</dbReference>